<dbReference type="Pfam" id="PF09839">
    <property type="entry name" value="DUF2066"/>
    <property type="match status" value="1"/>
</dbReference>
<evidence type="ECO:0000313" key="2">
    <source>
        <dbReference type="Proteomes" id="UP000193083"/>
    </source>
</evidence>
<name>A0A1X7P1W0_9HYPH</name>
<proteinExistence type="predicted"/>
<protein>
    <recommendedName>
        <fullName evidence="3">DUF2066 domain-containing protein</fullName>
    </recommendedName>
</protein>
<sequence>MRAHLGLGSSAKARQWRAKSIGFAEGVPVIRRLLLASILAGAASGAAAAEELNLYSSTVVVTGTSEENRLIGLRECVPKMLVRVSGDQRLLHNAAMDAVIEQARSHVSSFRYRDRLEGVPIHDEQGSYARPHDLTCLFDPVHVDDLLAQLGSNPWPLPRPRIAAFVHVARGDDAFVLSSDGPETPYMRESLELAASPLALDVSLPRATARPEIGGELPSPEQLEALREAAAGDVPLAITLRWSDESLGWIANFRMLNEKGVQDWSATGVSFDEAFRVALRGAAQILSGHGAP</sequence>
<reference evidence="1 2" key="1">
    <citation type="submission" date="2017-04" db="EMBL/GenBank/DDBJ databases">
        <authorList>
            <person name="Afonso C.L."/>
            <person name="Miller P.J."/>
            <person name="Scott M.A."/>
            <person name="Spackman E."/>
            <person name="Goraichik I."/>
            <person name="Dimitrov K.M."/>
            <person name="Suarez D.L."/>
            <person name="Swayne D.E."/>
        </authorList>
    </citation>
    <scope>NUCLEOTIDE SEQUENCE [LARGE SCALE GENOMIC DNA]</scope>
    <source>
        <strain evidence="1 2">B5P</strain>
    </source>
</reference>
<dbReference type="Proteomes" id="UP000193083">
    <property type="component" value="Unassembled WGS sequence"/>
</dbReference>
<evidence type="ECO:0000313" key="1">
    <source>
        <dbReference type="EMBL" id="SMH44642.1"/>
    </source>
</evidence>
<accession>A0A1X7P1W0</accession>
<dbReference type="InterPro" id="IPR018642">
    <property type="entry name" value="DUF2066"/>
</dbReference>
<dbReference type="RefSeq" id="WP_176247529.1">
    <property type="nucleotide sequence ID" value="NZ_FXBL01000004.1"/>
</dbReference>
<gene>
    <name evidence="1" type="ORF">SAMN02982922_3075</name>
</gene>
<keyword evidence="2" id="KW-1185">Reference proteome</keyword>
<dbReference type="EMBL" id="FXBL01000004">
    <property type="protein sequence ID" value="SMH44642.1"/>
    <property type="molecule type" value="Genomic_DNA"/>
</dbReference>
<organism evidence="1 2">
    <name type="scientific">Mesorhizobium australicum</name>
    <dbReference type="NCBI Taxonomy" id="536018"/>
    <lineage>
        <taxon>Bacteria</taxon>
        <taxon>Pseudomonadati</taxon>
        <taxon>Pseudomonadota</taxon>
        <taxon>Alphaproteobacteria</taxon>
        <taxon>Hyphomicrobiales</taxon>
        <taxon>Phyllobacteriaceae</taxon>
        <taxon>Mesorhizobium</taxon>
    </lineage>
</organism>
<dbReference type="AlphaFoldDB" id="A0A1X7P1W0"/>
<evidence type="ECO:0008006" key="3">
    <source>
        <dbReference type="Google" id="ProtNLM"/>
    </source>
</evidence>